<dbReference type="InterPro" id="IPR016833">
    <property type="entry name" value="Put_Na-Bile_cotransptr"/>
</dbReference>
<dbReference type="EMBL" id="JAZAVJ010000016">
    <property type="protein sequence ID" value="KAK7422378.1"/>
    <property type="molecule type" value="Genomic_DNA"/>
</dbReference>
<keyword evidence="2 4" id="KW-0472">Membrane</keyword>
<dbReference type="Pfam" id="PF10256">
    <property type="entry name" value="Erf4"/>
    <property type="match status" value="1"/>
</dbReference>
<sequence length="1112" mass="120272">MLAFRASASIESRSAIGQSASTTSTLAPRILASSLSLRHLLGSSTPTADSSAIAVQQSTTTTPPPTTPPHPIPPPLLSLLLRLPVPLLVTYPPPKDVAFLVQPNPHDHLHCANDSSIKDAAIPPQRGRLGGRADSVLPTDPPPSRAPPSSSVPASLDAPAKPHHIDLLSRPKPTHPGTSKAPVNLAAAAAAALNQHPPDRYPGSHHQDSSVFPLSPFRPRAAGPALRRVRRLSAARLWNPTNSTPRPHTSRKRRPSTPPPPSVPLHHPTLDDSRHKTDPIGTGASDYPLLTLPEQRQTRHSLSTRASLQVDRQGNSDHRVSLPGSVRASYDEKRNRNSRASPSGSEAGPSRQPYQEGEFLDEIPVKLDKGKGKAIMTTQDPPRETFSHDLERGPDVMDPRISNVSAGDGIGSAISSSNSSIMGEEVEPDAAGEWGPQHPCYPHINPHVPIDSTEYVSTRIIRIRRDWLLEGDLAPTFSNLYPEILDPAGLSELEFRRIIEKLNAELVPAFNPYGVRNMVDSMLGLVTGWLWDDFGLTGIKSRLSNLERWIEKWNSEMEKTIESEDGAMAPKLISLRRTGYMTLDIQIPDPEIAPAPSTTAGDSRTALPLEPVPSLTSADPATASAINRRRANDNSPIRCRIGLGTGSSPPLPHLSSSQTNHDALIAAAGMSTPESPDRKKSSSPGWARKAARLILAQYLVIGFAVACVLGYYFPTVAQHGGTIRSEYSILYGAVGFIFLVSGLQLSPEKLKKNATNWRLHVIVQGISFAVIPAIILAIVHICIAAGCLDSQTPSPPIIVGLLTTACLPTTIASNVVMTRAAGGDDAAAIISVVVGNVAGAFLSPLLIYGFFPSGAAFDDWRPASPSTLGHMYADVAKQLGLSVVLPLVVGQAVRWRWEDVTVKVLAKLKLAKVSTLCLVLLVWTTFSGAFGTGALFQLSTSNVLFNVFMNVALYILFTLICFYMARPPQSLTNWISTSRLGQILPNALLPRRMSKEQTIAVCFCGAAKTTSLGIPLVSAMWARADNLTRAYIQIPVLLYTIEQVFMAQMLVYVFRWYMRRGEKKPGDDTEGESCQAVAVEPEREHVSRGEHEVNQKEGERPKVVSDDTQKQS</sequence>
<feature type="transmembrane region" description="Helical" evidence="4">
    <location>
        <begin position="798"/>
        <end position="816"/>
    </location>
</feature>
<feature type="transmembrane region" description="Helical" evidence="4">
    <location>
        <begin position="728"/>
        <end position="747"/>
    </location>
</feature>
<keyword evidence="4" id="KW-0812">Transmembrane</keyword>
<dbReference type="InterPro" id="IPR038770">
    <property type="entry name" value="Na+/solute_symporter_sf"/>
</dbReference>
<dbReference type="Pfam" id="PF13593">
    <property type="entry name" value="SBF_like"/>
    <property type="match status" value="1"/>
</dbReference>
<feature type="region of interest" description="Disordered" evidence="3">
    <location>
        <begin position="46"/>
        <end position="73"/>
    </location>
</feature>
<feature type="domain" description="Golgin subfamily A member 7/ERF4" evidence="5">
    <location>
        <begin position="460"/>
        <end position="584"/>
    </location>
</feature>
<name>A0ABR1HME6_9HYPO</name>
<feature type="transmembrane region" description="Helical" evidence="4">
    <location>
        <begin position="1034"/>
        <end position="1054"/>
    </location>
</feature>
<gene>
    <name evidence="6" type="ORF">QQX98_001657</name>
</gene>
<feature type="transmembrane region" description="Helical" evidence="4">
    <location>
        <begin position="943"/>
        <end position="965"/>
    </location>
</feature>
<comment type="caution">
    <text evidence="6">The sequence shown here is derived from an EMBL/GenBank/DDBJ whole genome shotgun (WGS) entry which is preliminary data.</text>
</comment>
<evidence type="ECO:0000259" key="5">
    <source>
        <dbReference type="Pfam" id="PF10256"/>
    </source>
</evidence>
<evidence type="ECO:0000256" key="2">
    <source>
        <dbReference type="ARBA" id="ARBA00023136"/>
    </source>
</evidence>
<feature type="compositionally biased region" description="Low complexity" evidence="3">
    <location>
        <begin position="234"/>
        <end position="247"/>
    </location>
</feature>
<feature type="region of interest" description="Disordered" evidence="3">
    <location>
        <begin position="232"/>
        <end position="358"/>
    </location>
</feature>
<evidence type="ECO:0000313" key="6">
    <source>
        <dbReference type="EMBL" id="KAK7422378.1"/>
    </source>
</evidence>
<feature type="transmembrane region" description="Helical" evidence="4">
    <location>
        <begin position="690"/>
        <end position="713"/>
    </location>
</feature>
<dbReference type="PANTHER" id="PTHR18640:SF5">
    <property type="entry name" value="SODIUM_BILE ACID COTRANSPORTER 7"/>
    <property type="match status" value="1"/>
</dbReference>
<feature type="transmembrane region" description="Helical" evidence="4">
    <location>
        <begin position="828"/>
        <end position="851"/>
    </location>
</feature>
<reference evidence="6 7" key="1">
    <citation type="journal article" date="2025" name="Microbiol. Resour. Announc.">
        <title>Draft genome sequences for Neonectria magnoliae and Neonectria punicea, canker pathogens of Liriodendron tulipifera and Acer saccharum in West Virginia.</title>
        <authorList>
            <person name="Petronek H.M."/>
            <person name="Kasson M.T."/>
            <person name="Metheny A.M."/>
            <person name="Stauder C.M."/>
            <person name="Lovett B."/>
            <person name="Lynch S.C."/>
            <person name="Garnas J.R."/>
            <person name="Kasson L.R."/>
            <person name="Stajich J.E."/>
        </authorList>
    </citation>
    <scope>NUCLEOTIDE SEQUENCE [LARGE SCALE GENOMIC DNA]</scope>
    <source>
        <strain evidence="6 7">NRRL 64653</strain>
    </source>
</reference>
<feature type="compositionally biased region" description="Polar residues" evidence="3">
    <location>
        <begin position="300"/>
        <end position="313"/>
    </location>
</feature>
<feature type="compositionally biased region" description="Low complexity" evidence="3">
    <location>
        <begin position="147"/>
        <end position="159"/>
    </location>
</feature>
<feature type="region of interest" description="Disordered" evidence="3">
    <location>
        <begin position="374"/>
        <end position="398"/>
    </location>
</feature>
<feature type="region of interest" description="Disordered" evidence="3">
    <location>
        <begin position="195"/>
        <end position="216"/>
    </location>
</feature>
<evidence type="ECO:0000313" key="7">
    <source>
        <dbReference type="Proteomes" id="UP001498476"/>
    </source>
</evidence>
<feature type="transmembrane region" description="Helical" evidence="4">
    <location>
        <begin position="759"/>
        <end position="786"/>
    </location>
</feature>
<evidence type="ECO:0000256" key="1">
    <source>
        <dbReference type="ARBA" id="ARBA00004370"/>
    </source>
</evidence>
<feature type="compositionally biased region" description="Pro residues" evidence="3">
    <location>
        <begin position="62"/>
        <end position="73"/>
    </location>
</feature>
<proteinExistence type="predicted"/>
<evidence type="ECO:0000256" key="4">
    <source>
        <dbReference type="SAM" id="Phobius"/>
    </source>
</evidence>
<feature type="transmembrane region" description="Helical" evidence="4">
    <location>
        <begin position="999"/>
        <end position="1022"/>
    </location>
</feature>
<dbReference type="Proteomes" id="UP001498476">
    <property type="component" value="Unassembled WGS sequence"/>
</dbReference>
<feature type="region of interest" description="Disordered" evidence="3">
    <location>
        <begin position="589"/>
        <end position="629"/>
    </location>
</feature>
<dbReference type="InterPro" id="IPR019383">
    <property type="entry name" value="Golgin_A_7/ERF4"/>
</dbReference>
<keyword evidence="7" id="KW-1185">Reference proteome</keyword>
<feature type="transmembrane region" description="Helical" evidence="4">
    <location>
        <begin position="913"/>
        <end position="937"/>
    </location>
</feature>
<feature type="compositionally biased region" description="Basic and acidic residues" evidence="3">
    <location>
        <begin position="268"/>
        <end position="278"/>
    </location>
</feature>
<protein>
    <recommendedName>
        <fullName evidence="5">Golgin subfamily A member 7/ERF4 domain-containing protein</fullName>
    </recommendedName>
</protein>
<feature type="compositionally biased region" description="Polar residues" evidence="3">
    <location>
        <begin position="46"/>
        <end position="58"/>
    </location>
</feature>
<feature type="region of interest" description="Disordered" evidence="3">
    <location>
        <begin position="1063"/>
        <end position="1112"/>
    </location>
</feature>
<feature type="compositionally biased region" description="Basic and acidic residues" evidence="3">
    <location>
        <begin position="1080"/>
        <end position="1112"/>
    </location>
</feature>
<keyword evidence="4" id="KW-1133">Transmembrane helix</keyword>
<comment type="subcellular location">
    <subcellularLocation>
        <location evidence="1">Membrane</location>
    </subcellularLocation>
</comment>
<dbReference type="PANTHER" id="PTHR18640">
    <property type="entry name" value="SOLUTE CARRIER FAMILY 10 MEMBER 7"/>
    <property type="match status" value="1"/>
</dbReference>
<organism evidence="6 7">
    <name type="scientific">Neonectria punicea</name>
    <dbReference type="NCBI Taxonomy" id="979145"/>
    <lineage>
        <taxon>Eukaryota</taxon>
        <taxon>Fungi</taxon>
        <taxon>Dikarya</taxon>
        <taxon>Ascomycota</taxon>
        <taxon>Pezizomycotina</taxon>
        <taxon>Sordariomycetes</taxon>
        <taxon>Hypocreomycetidae</taxon>
        <taxon>Hypocreales</taxon>
        <taxon>Nectriaceae</taxon>
        <taxon>Neonectria</taxon>
    </lineage>
</organism>
<feature type="compositionally biased region" description="Basic and acidic residues" evidence="3">
    <location>
        <begin position="381"/>
        <end position="398"/>
    </location>
</feature>
<dbReference type="Gene3D" id="1.20.1530.20">
    <property type="match status" value="1"/>
</dbReference>
<accession>A0ABR1HME6</accession>
<evidence type="ECO:0000256" key="3">
    <source>
        <dbReference type="SAM" id="MobiDB-lite"/>
    </source>
</evidence>
<feature type="region of interest" description="Disordered" evidence="3">
    <location>
        <begin position="110"/>
        <end position="180"/>
    </location>
</feature>